<keyword evidence="1" id="KW-0472">Membrane</keyword>
<dbReference type="RefSeq" id="WP_379886085.1">
    <property type="nucleotide sequence ID" value="NZ_JBHSDI010000009.1"/>
</dbReference>
<proteinExistence type="predicted"/>
<evidence type="ECO:0000313" key="3">
    <source>
        <dbReference type="Proteomes" id="UP001595798"/>
    </source>
</evidence>
<evidence type="ECO:0000256" key="1">
    <source>
        <dbReference type="SAM" id="Phobius"/>
    </source>
</evidence>
<gene>
    <name evidence="2" type="ORF">ACFOZ5_05840</name>
</gene>
<feature type="transmembrane region" description="Helical" evidence="1">
    <location>
        <begin position="103"/>
        <end position="122"/>
    </location>
</feature>
<evidence type="ECO:0000313" key="2">
    <source>
        <dbReference type="EMBL" id="MFC4258557.1"/>
    </source>
</evidence>
<comment type="caution">
    <text evidence="2">The sequence shown here is derived from an EMBL/GenBank/DDBJ whole genome shotgun (WGS) entry which is preliminary data.</text>
</comment>
<name>A0ABV8QG89_9GAMM</name>
<reference evidence="3" key="1">
    <citation type="journal article" date="2019" name="Int. J. Syst. Evol. Microbiol.">
        <title>The Global Catalogue of Microorganisms (GCM) 10K type strain sequencing project: providing services to taxonomists for standard genome sequencing and annotation.</title>
        <authorList>
            <consortium name="The Broad Institute Genomics Platform"/>
            <consortium name="The Broad Institute Genome Sequencing Center for Infectious Disease"/>
            <person name="Wu L."/>
            <person name="Ma J."/>
        </authorList>
    </citation>
    <scope>NUCLEOTIDE SEQUENCE [LARGE SCALE GENOMIC DNA]</scope>
    <source>
        <strain evidence="3">CECT 7297</strain>
    </source>
</reference>
<accession>A0ABV8QG89</accession>
<sequence>MSEINEDTLNKIEAEYSKWGEYLNGGLGLLSFSFGLSCLGTPRPDITGSISLVFIIIFSIYGKEHFPEKLKELRKKELSGVDELTLLRIEKRYFGISALFRNFPVYLIGWTFLGLVAIYGVATNSGWL</sequence>
<dbReference type="Proteomes" id="UP001595798">
    <property type="component" value="Unassembled WGS sequence"/>
</dbReference>
<protein>
    <submittedName>
        <fullName evidence="2">Uncharacterized protein</fullName>
    </submittedName>
</protein>
<keyword evidence="1" id="KW-1133">Transmembrane helix</keyword>
<keyword evidence="3" id="KW-1185">Reference proteome</keyword>
<dbReference type="EMBL" id="JBHSDI010000009">
    <property type="protein sequence ID" value="MFC4258557.1"/>
    <property type="molecule type" value="Genomic_DNA"/>
</dbReference>
<organism evidence="2 3">
    <name type="scientific">Marinobacter lacisalsi</name>
    <dbReference type="NCBI Taxonomy" id="475979"/>
    <lineage>
        <taxon>Bacteria</taxon>
        <taxon>Pseudomonadati</taxon>
        <taxon>Pseudomonadota</taxon>
        <taxon>Gammaproteobacteria</taxon>
        <taxon>Pseudomonadales</taxon>
        <taxon>Marinobacteraceae</taxon>
        <taxon>Marinobacter</taxon>
    </lineage>
</organism>
<keyword evidence="1" id="KW-0812">Transmembrane</keyword>